<feature type="compositionally biased region" description="Acidic residues" evidence="1">
    <location>
        <begin position="845"/>
        <end position="854"/>
    </location>
</feature>
<feature type="region of interest" description="Disordered" evidence="1">
    <location>
        <begin position="591"/>
        <end position="647"/>
    </location>
</feature>
<feature type="region of interest" description="Disordered" evidence="1">
    <location>
        <begin position="454"/>
        <end position="473"/>
    </location>
</feature>
<feature type="compositionally biased region" description="Basic and acidic residues" evidence="1">
    <location>
        <begin position="828"/>
        <end position="844"/>
    </location>
</feature>
<feature type="region of interest" description="Disordered" evidence="1">
    <location>
        <begin position="164"/>
        <end position="190"/>
    </location>
</feature>
<evidence type="ECO:0000256" key="1">
    <source>
        <dbReference type="SAM" id="MobiDB-lite"/>
    </source>
</evidence>
<sequence length="902" mass="105902">MCLYLHQERNISTNQIGRCVRAFSMLETANGLSLAENQLQKCLDTCKMMISQKRLATMCVEKPSFSQTNSNANAKVYWGTTVIKSISQAQTHLDQEFIAEEEQRIQIKRLQKKNVASTPSGVLLDPTKILEKESGIYNSKEQLTDIERYEKVALEDKINQSQNLELENNQVRQRNDKQQQNKQKQKAERDEILQRIYSHDTKKPLNYHDDKKQKILYYVYADPNITYGLPRTVQEIEQEQKNCYIPNPQFLKDCKFPQNMPELPQEFQTKGILQNPSDERDKIEEKQRQINKDRQRRRQILSKLKQGKDVSKEELNSINIDELKPEDYEQLEEEDEDQYERDQFEEEEDLMKNAIIGPDGQIRSIPRVFLKLQEDQPQSDNVQSIPNHQILQTVYTVDAPPMSYRFHVRQREALKNSKFIKPEEIDLIQKEDGEDPEAEWYRQKQLKGLDKLSKPKKDYTKENRKKESYQNDLKKKNVIQSSNQVKKMWKTAPANESKSAYIPVGQIRVLGNSLTLQDELLDKSMQLSQPLYTQRQTSQNISHIQQSSQNGQQRPPSTNKLQVSINLFETKMIEQKLNFLRIRQKQEKQKEELRQARLRRRHGQGANDEDTKNQLGLILEDEDEQINNANSQNQQKTTDEDEKEIQKQTEIVTKLAAYQTHPKDEQIQQGIQSDNIIGSPQKEDIKDDVLEFDYESEIGKELKIDVNDTHDQWIRKIKMKKMFTFPSKSNQEEQYNEDYVQNEQDENQKLNIIKKKNNRKQSEDQQAANEQPHIFTATATFTYEAPKQEVSAAPSVSSVTQVSIPISQRPDADEFLSMRSSFIKKQKGLREKEVRLKNPWSKHEEEEEEDEEDQYYGNKWRGSPFSVDSTSFALNVREIVKSDAQEQKKKVEQKKWDNELRK</sequence>
<dbReference type="Proteomes" id="UP000324800">
    <property type="component" value="Unassembled WGS sequence"/>
</dbReference>
<evidence type="ECO:0000313" key="2">
    <source>
        <dbReference type="EMBL" id="KAA6383059.1"/>
    </source>
</evidence>
<feature type="compositionally biased region" description="Low complexity" evidence="1">
    <location>
        <begin position="536"/>
        <end position="553"/>
    </location>
</feature>
<dbReference type="AlphaFoldDB" id="A0A5J4VL42"/>
<feature type="compositionally biased region" description="Basic and acidic residues" evidence="1">
    <location>
        <begin position="173"/>
        <end position="190"/>
    </location>
</feature>
<dbReference type="EMBL" id="SNRW01006448">
    <property type="protein sequence ID" value="KAA6383059.1"/>
    <property type="molecule type" value="Genomic_DNA"/>
</dbReference>
<feature type="region of interest" description="Disordered" evidence="1">
    <location>
        <begin position="828"/>
        <end position="863"/>
    </location>
</feature>
<evidence type="ECO:0000313" key="3">
    <source>
        <dbReference type="Proteomes" id="UP000324800"/>
    </source>
</evidence>
<name>A0A5J4VL42_9EUKA</name>
<feature type="region of interest" description="Disordered" evidence="1">
    <location>
        <begin position="531"/>
        <end position="558"/>
    </location>
</feature>
<dbReference type="OrthoDB" id="10692481at2759"/>
<proteinExistence type="predicted"/>
<gene>
    <name evidence="2" type="ORF">EZS28_021413</name>
</gene>
<accession>A0A5J4VL42</accession>
<reference evidence="2 3" key="1">
    <citation type="submission" date="2019-03" db="EMBL/GenBank/DDBJ databases">
        <title>Single cell metagenomics reveals metabolic interactions within the superorganism composed of flagellate Streblomastix strix and complex community of Bacteroidetes bacteria on its surface.</title>
        <authorList>
            <person name="Treitli S.C."/>
            <person name="Kolisko M."/>
            <person name="Husnik F."/>
            <person name="Keeling P."/>
            <person name="Hampl V."/>
        </authorList>
    </citation>
    <scope>NUCLEOTIDE SEQUENCE [LARGE SCALE GENOMIC DNA]</scope>
    <source>
        <strain evidence="2">ST1C</strain>
    </source>
</reference>
<feature type="region of interest" description="Disordered" evidence="1">
    <location>
        <begin position="883"/>
        <end position="902"/>
    </location>
</feature>
<feature type="compositionally biased region" description="Polar residues" evidence="1">
    <location>
        <begin position="626"/>
        <end position="636"/>
    </location>
</feature>
<comment type="caution">
    <text evidence="2">The sequence shown here is derived from an EMBL/GenBank/DDBJ whole genome shotgun (WGS) entry which is preliminary data.</text>
</comment>
<organism evidence="2 3">
    <name type="scientific">Streblomastix strix</name>
    <dbReference type="NCBI Taxonomy" id="222440"/>
    <lineage>
        <taxon>Eukaryota</taxon>
        <taxon>Metamonada</taxon>
        <taxon>Preaxostyla</taxon>
        <taxon>Oxymonadida</taxon>
        <taxon>Streblomastigidae</taxon>
        <taxon>Streblomastix</taxon>
    </lineage>
</organism>
<protein>
    <submittedName>
        <fullName evidence="2">Uncharacterized protein</fullName>
    </submittedName>
</protein>